<organism evidence="2 3">
    <name type="scientific">Wuchereria bancrofti</name>
    <dbReference type="NCBI Taxonomy" id="6293"/>
    <lineage>
        <taxon>Eukaryota</taxon>
        <taxon>Metazoa</taxon>
        <taxon>Ecdysozoa</taxon>
        <taxon>Nematoda</taxon>
        <taxon>Chromadorea</taxon>
        <taxon>Rhabditida</taxon>
        <taxon>Spirurina</taxon>
        <taxon>Spiruromorpha</taxon>
        <taxon>Filarioidea</taxon>
        <taxon>Onchocercidae</taxon>
        <taxon>Wuchereria</taxon>
    </lineage>
</organism>
<feature type="compositionally biased region" description="Acidic residues" evidence="1">
    <location>
        <begin position="110"/>
        <end position="120"/>
    </location>
</feature>
<dbReference type="InterPro" id="IPR042505">
    <property type="entry name" value="DYNC2I1"/>
</dbReference>
<feature type="compositionally biased region" description="Polar residues" evidence="1">
    <location>
        <begin position="1"/>
        <end position="12"/>
    </location>
</feature>
<evidence type="ECO:0000256" key="1">
    <source>
        <dbReference type="SAM" id="MobiDB-lite"/>
    </source>
</evidence>
<dbReference type="SMART" id="SM00320">
    <property type="entry name" value="WD40"/>
    <property type="match status" value="3"/>
</dbReference>
<dbReference type="Gene3D" id="2.130.10.10">
    <property type="entry name" value="YVTN repeat-like/Quinoprotein amine dehydrogenase"/>
    <property type="match status" value="1"/>
</dbReference>
<dbReference type="InterPro" id="IPR036322">
    <property type="entry name" value="WD40_repeat_dom_sf"/>
</dbReference>
<dbReference type="WBParaSite" id="mrna-Wban_04345">
    <property type="protein sequence ID" value="mrna-Wban_04345"/>
    <property type="gene ID" value="Wban_04345"/>
</dbReference>
<dbReference type="AlphaFoldDB" id="A0AAF5RUY5"/>
<feature type="region of interest" description="Disordered" evidence="1">
    <location>
        <begin position="110"/>
        <end position="151"/>
    </location>
</feature>
<feature type="compositionally biased region" description="Basic and acidic residues" evidence="1">
    <location>
        <begin position="29"/>
        <end position="39"/>
    </location>
</feature>
<feature type="region of interest" description="Disordered" evidence="1">
    <location>
        <begin position="1"/>
        <end position="47"/>
    </location>
</feature>
<evidence type="ECO:0000313" key="3">
    <source>
        <dbReference type="WBParaSite" id="mrna-Wban_04345"/>
    </source>
</evidence>
<reference evidence="2" key="1">
    <citation type="submission" date="2015-03" db="EMBL/GenBank/DDBJ databases">
        <title>Wuchereria bancrofti Genome Sequencing Papua New Guinea Strain.</title>
        <authorList>
            <person name="Small S.T."/>
            <person name="Serre D."/>
            <person name="Zimmerman P.A."/>
        </authorList>
    </citation>
    <scope>NUCLEOTIDE SEQUENCE [LARGE SCALE GENOMIC DNA]</scope>
    <source>
        <strain evidence="2">pt0022</strain>
    </source>
</reference>
<dbReference type="GO" id="GO:0045504">
    <property type="term" value="F:dynein heavy chain binding"/>
    <property type="evidence" value="ECO:0007669"/>
    <property type="project" value="InterPro"/>
</dbReference>
<dbReference type="PANTHER" id="PTHR16022">
    <property type="entry name" value="WD REPEAT DOMAIN 60"/>
    <property type="match status" value="1"/>
</dbReference>
<dbReference type="SUPFAM" id="SSF50978">
    <property type="entry name" value="WD40 repeat-like"/>
    <property type="match status" value="1"/>
</dbReference>
<dbReference type="GO" id="GO:0005868">
    <property type="term" value="C:cytoplasmic dynein complex"/>
    <property type="evidence" value="ECO:0007669"/>
    <property type="project" value="InterPro"/>
</dbReference>
<proteinExistence type="predicted"/>
<reference evidence="3" key="3">
    <citation type="submission" date="2024-02" db="UniProtKB">
        <authorList>
            <consortium name="WormBaseParasite"/>
        </authorList>
    </citation>
    <scope>IDENTIFICATION</scope>
    <source>
        <strain evidence="3">pt0022</strain>
    </source>
</reference>
<evidence type="ECO:0000313" key="2">
    <source>
        <dbReference type="Proteomes" id="UP000093561"/>
    </source>
</evidence>
<dbReference type="InterPro" id="IPR001680">
    <property type="entry name" value="WD40_rpt"/>
</dbReference>
<dbReference type="GO" id="GO:0005929">
    <property type="term" value="C:cilium"/>
    <property type="evidence" value="ECO:0007669"/>
    <property type="project" value="GOC"/>
</dbReference>
<name>A0AAF5RUY5_WUCBA</name>
<dbReference type="InterPro" id="IPR015943">
    <property type="entry name" value="WD40/YVTN_repeat-like_dom_sf"/>
</dbReference>
<dbReference type="GO" id="GO:0042073">
    <property type="term" value="P:intraciliary transport"/>
    <property type="evidence" value="ECO:0007669"/>
    <property type="project" value="InterPro"/>
</dbReference>
<feature type="compositionally biased region" description="Basic and acidic residues" evidence="1">
    <location>
        <begin position="121"/>
        <end position="138"/>
    </location>
</feature>
<reference evidence="2" key="2">
    <citation type="journal article" date="2016" name="Mol. Ecol.">
        <title>Population genomics of the filarial nematode parasite Wuchereria bancrofti from mosquitoes.</title>
        <authorList>
            <person name="Small S.T."/>
            <person name="Reimer L.J."/>
            <person name="Tisch D.J."/>
            <person name="King C.L."/>
            <person name="Christensen B.M."/>
            <person name="Siba P.M."/>
            <person name="Kazura J.W."/>
            <person name="Serre D."/>
            <person name="Zimmerman P.A."/>
        </authorList>
    </citation>
    <scope>NUCLEOTIDE SEQUENCE</scope>
    <source>
        <strain evidence="2">pt0022</strain>
    </source>
</reference>
<sequence>MEQRSVHLSNSIDKLRQPLSSSSKSNSNEMRKLRSDKNSSNHIIDNSIDKTGRSSLAAKSSKLNYQNLKRSKMLLPECFPIPKVLPASSSHIDEYNYKESIFESDDFEDYSDDFEEDSETDNNKSENSDRESSTEGNEKNNIGKFDKIANNESYDNSPLLRRIMNHQQSNDSQTQFTHSSNLTQRKIDFTNATTTNWEKISEVERRYKMLKNLIGMEIVQFDLLDHHLICAYDFYVQMFGNTNYTQVQTQTGDDELSCYVQTEEVDKETVWTQIPYSGHQDWGIVNISNDIDYHKHFDIDDCEISFFKIDHFGMEKFRKFISVAGQVFIDIMQLSSNCTTKLSLEYHTSFKFSTGYSKFLLGDLVNSAKVTSIFHWENHLFVAFYIEQTSNDDIISRNIIIEFDICKPNIPQKILLCENEVKCLCTSPDGISAVFVGLNDGSCMAYEIREQNSLFTNKLRWHENGEMYPLRTAAYDTSFKAFNKKALEEDCQFAIVAISNIPSNIDSSETYQIVSVNEVGIVIIWTVINDESTRISDHDLGLRPGAQLKMAQTSIIRPDRIHFNNLNSSRKMTVNCMVMVPINPAQFLLGTSRGIIINFISSKAIKLIGPRMYRNDFDLAAEVICISFSLESTFFLAGFSSGHISLHEISSVQPILTFESPQQSLLRVLFSPSNPSLFYTIHTHGLLLVWDLTKSKKPEYIDNLNLKDGSVVTKAELQITSSSNSYTNLLAIGFSDGEVQLHGLSTSRNNRKGNKSLSNAIKAFQLEI</sequence>
<dbReference type="GO" id="GO:0045503">
    <property type="term" value="F:dynein light chain binding"/>
    <property type="evidence" value="ECO:0007669"/>
    <property type="project" value="InterPro"/>
</dbReference>
<dbReference type="PANTHER" id="PTHR16022:SF0">
    <property type="entry name" value="CYTOPLASMIC DYNEIN 2 INTERMEDIATE CHAIN 1"/>
    <property type="match status" value="1"/>
</dbReference>
<protein>
    <submittedName>
        <fullName evidence="3">Uncharacterized protein</fullName>
    </submittedName>
</protein>
<dbReference type="Proteomes" id="UP000093561">
    <property type="component" value="Unassembled WGS sequence"/>
</dbReference>
<accession>A0AAF5RUY5</accession>